<dbReference type="Proteomes" id="UP001054837">
    <property type="component" value="Unassembled WGS sequence"/>
</dbReference>
<evidence type="ECO:0000313" key="3">
    <source>
        <dbReference type="Proteomes" id="UP001054837"/>
    </source>
</evidence>
<evidence type="ECO:0000313" key="2">
    <source>
        <dbReference type="EMBL" id="GIY90350.1"/>
    </source>
</evidence>
<feature type="region of interest" description="Disordered" evidence="1">
    <location>
        <begin position="1"/>
        <end position="111"/>
    </location>
</feature>
<gene>
    <name evidence="2" type="ORF">CDAR_417191</name>
</gene>
<dbReference type="AlphaFoldDB" id="A0AAV4X846"/>
<name>A0AAV4X846_9ARAC</name>
<dbReference type="EMBL" id="BPLQ01015712">
    <property type="protein sequence ID" value="GIY90350.1"/>
    <property type="molecule type" value="Genomic_DNA"/>
</dbReference>
<organism evidence="2 3">
    <name type="scientific">Caerostris darwini</name>
    <dbReference type="NCBI Taxonomy" id="1538125"/>
    <lineage>
        <taxon>Eukaryota</taxon>
        <taxon>Metazoa</taxon>
        <taxon>Ecdysozoa</taxon>
        <taxon>Arthropoda</taxon>
        <taxon>Chelicerata</taxon>
        <taxon>Arachnida</taxon>
        <taxon>Araneae</taxon>
        <taxon>Araneomorphae</taxon>
        <taxon>Entelegynae</taxon>
        <taxon>Araneoidea</taxon>
        <taxon>Araneidae</taxon>
        <taxon>Caerostris</taxon>
    </lineage>
</organism>
<accession>A0AAV4X846</accession>
<protein>
    <submittedName>
        <fullName evidence="2">Uncharacterized protein</fullName>
    </submittedName>
</protein>
<keyword evidence="3" id="KW-1185">Reference proteome</keyword>
<comment type="caution">
    <text evidence="2">The sequence shown here is derived from an EMBL/GenBank/DDBJ whole genome shotgun (WGS) entry which is preliminary data.</text>
</comment>
<sequence length="111" mass="11897">MRRAGCVILDGAKRRRSPVAGLSPAPLQPLWEGRVEQPRALEQSPLQPEGEEAAEGADGLHRPPAADAGEELREAEVPQRAGQDGAGRQAQPHRHPGQDVVPEQKVIPLSL</sequence>
<proteinExistence type="predicted"/>
<reference evidence="2 3" key="1">
    <citation type="submission" date="2021-06" db="EMBL/GenBank/DDBJ databases">
        <title>Caerostris darwini draft genome.</title>
        <authorList>
            <person name="Kono N."/>
            <person name="Arakawa K."/>
        </authorList>
    </citation>
    <scope>NUCLEOTIDE SEQUENCE [LARGE SCALE GENOMIC DNA]</scope>
</reference>
<evidence type="ECO:0000256" key="1">
    <source>
        <dbReference type="SAM" id="MobiDB-lite"/>
    </source>
</evidence>